<evidence type="ECO:0000313" key="11">
    <source>
        <dbReference type="EMBL" id="WAR23645.1"/>
    </source>
</evidence>
<dbReference type="PROSITE" id="PS50156">
    <property type="entry name" value="SSD"/>
    <property type="match status" value="1"/>
</dbReference>
<keyword evidence="7" id="KW-0325">Glycoprotein</keyword>
<comment type="subcellular location">
    <subcellularLocation>
        <location evidence="1">Membrane</location>
        <topology evidence="1">Multi-pass membrane protein</topology>
    </subcellularLocation>
</comment>
<feature type="transmembrane region" description="Helical" evidence="9">
    <location>
        <begin position="564"/>
        <end position="584"/>
    </location>
</feature>
<feature type="compositionally biased region" description="Polar residues" evidence="8">
    <location>
        <begin position="1405"/>
        <end position="1424"/>
    </location>
</feature>
<feature type="compositionally biased region" description="Polar residues" evidence="8">
    <location>
        <begin position="1354"/>
        <end position="1367"/>
    </location>
</feature>
<feature type="transmembrane region" description="Helical" evidence="9">
    <location>
        <begin position="700"/>
        <end position="722"/>
    </location>
</feature>
<name>A0ABY7FN62_MYAAR</name>
<dbReference type="EMBL" id="CP111024">
    <property type="protein sequence ID" value="WAR23645.1"/>
    <property type="molecule type" value="Genomic_DNA"/>
</dbReference>
<dbReference type="InterPro" id="IPR053958">
    <property type="entry name" value="HMGCR/SNAP/NPC1-like_SSD"/>
</dbReference>
<reference evidence="11" key="1">
    <citation type="submission" date="2022-11" db="EMBL/GenBank/DDBJ databases">
        <title>Centuries of genome instability and evolution in soft-shell clam transmissible cancer (bioRxiv).</title>
        <authorList>
            <person name="Hart S.F.M."/>
            <person name="Yonemitsu M.A."/>
            <person name="Giersch R.M."/>
            <person name="Beal B.F."/>
            <person name="Arriagada G."/>
            <person name="Davis B.W."/>
            <person name="Ostrander E.A."/>
            <person name="Goff S.P."/>
            <person name="Metzger M.J."/>
        </authorList>
    </citation>
    <scope>NUCLEOTIDE SEQUENCE</scope>
    <source>
        <strain evidence="11">MELC-2E11</strain>
        <tissue evidence="11">Siphon/mantle</tissue>
    </source>
</reference>
<keyword evidence="12" id="KW-1185">Reference proteome</keyword>
<evidence type="ECO:0000256" key="2">
    <source>
        <dbReference type="ARBA" id="ARBA00005585"/>
    </source>
</evidence>
<feature type="compositionally biased region" description="Low complexity" evidence="8">
    <location>
        <begin position="1368"/>
        <end position="1386"/>
    </location>
</feature>
<feature type="domain" description="SSD" evidence="10">
    <location>
        <begin position="564"/>
        <end position="725"/>
    </location>
</feature>
<dbReference type="InterPro" id="IPR000731">
    <property type="entry name" value="SSD"/>
</dbReference>
<comment type="similarity">
    <text evidence="2">Belongs to the patched family.</text>
</comment>
<dbReference type="SUPFAM" id="SSF82866">
    <property type="entry name" value="Multidrug efflux transporter AcrB transmembrane domain"/>
    <property type="match status" value="2"/>
</dbReference>
<evidence type="ECO:0000256" key="5">
    <source>
        <dbReference type="ARBA" id="ARBA00023136"/>
    </source>
</evidence>
<protein>
    <submittedName>
        <fullName evidence="11">PTC1-like protein</fullName>
    </submittedName>
</protein>
<keyword evidence="5 9" id="KW-0472">Membrane</keyword>
<evidence type="ECO:0000256" key="8">
    <source>
        <dbReference type="SAM" id="MobiDB-lite"/>
    </source>
</evidence>
<feature type="transmembrane region" description="Helical" evidence="9">
    <location>
        <begin position="1275"/>
        <end position="1302"/>
    </location>
</feature>
<feature type="transmembrane region" description="Helical" evidence="9">
    <location>
        <begin position="1250"/>
        <end position="1269"/>
    </location>
</feature>
<evidence type="ECO:0000313" key="12">
    <source>
        <dbReference type="Proteomes" id="UP001164746"/>
    </source>
</evidence>
<evidence type="ECO:0000256" key="9">
    <source>
        <dbReference type="SAM" id="Phobius"/>
    </source>
</evidence>
<feature type="transmembrane region" description="Helical" evidence="9">
    <location>
        <begin position="1204"/>
        <end position="1229"/>
    </location>
</feature>
<proteinExistence type="inferred from homology"/>
<evidence type="ECO:0000256" key="7">
    <source>
        <dbReference type="ARBA" id="ARBA00023180"/>
    </source>
</evidence>
<dbReference type="InterPro" id="IPR004766">
    <property type="entry name" value="TM_rcpt_patched"/>
</dbReference>
<dbReference type="Proteomes" id="UP001164746">
    <property type="component" value="Chromosome 13"/>
</dbReference>
<gene>
    <name evidence="11" type="ORF">MAR_037314</name>
</gene>
<dbReference type="PANTHER" id="PTHR46022">
    <property type="entry name" value="PROTEIN PATCHED"/>
    <property type="match status" value="1"/>
</dbReference>
<feature type="transmembrane region" description="Helical" evidence="9">
    <location>
        <begin position="596"/>
        <end position="622"/>
    </location>
</feature>
<dbReference type="Gene3D" id="1.20.1640.10">
    <property type="entry name" value="Multidrug efflux transporter AcrB transmembrane domain"/>
    <property type="match status" value="2"/>
</dbReference>
<feature type="transmembrane region" description="Helical" evidence="9">
    <location>
        <begin position="876"/>
        <end position="896"/>
    </location>
</feature>
<evidence type="ECO:0000256" key="3">
    <source>
        <dbReference type="ARBA" id="ARBA00022692"/>
    </source>
</evidence>
<dbReference type="Pfam" id="PF12349">
    <property type="entry name" value="Sterol-sensing"/>
    <property type="match status" value="1"/>
</dbReference>
<feature type="transmembrane region" description="Helical" evidence="9">
    <location>
        <begin position="1150"/>
        <end position="1172"/>
    </location>
</feature>
<feature type="region of interest" description="Disordered" evidence="8">
    <location>
        <begin position="1308"/>
        <end position="1426"/>
    </location>
</feature>
<feature type="compositionally biased region" description="Polar residues" evidence="8">
    <location>
        <begin position="1387"/>
        <end position="1397"/>
    </location>
</feature>
<keyword evidence="4 9" id="KW-1133">Transmembrane helix</keyword>
<dbReference type="NCBIfam" id="TIGR00918">
    <property type="entry name" value="2A060602"/>
    <property type="match status" value="1"/>
</dbReference>
<evidence type="ECO:0000259" key="10">
    <source>
        <dbReference type="PROSITE" id="PS50156"/>
    </source>
</evidence>
<sequence>MYSVNSLKLRVPEPSLSASMKALLMTLTHSAEEVSFRTSPLADRLQVDTNSRLPDVYISNCGARSVEHRRAIITRRSVHSKPCLYLNVEVRGSLGGLQPRGALLGNLVSNAYVRSSPPAQAPNQPAYLPFNRCQLLYRGGAKMKMYGRFLSERIRSARMASERKRRSNKYLDLEYQERPSWVNARVAYRQVRKGKADGNKQALWVRKHIQRYLYSIGIFINQHCGKVCFVGLLLLSLCCVGLKSIKMETDIERLWVEEGGRLEEELTYTQTHIGAGSQVTNQILIQTPQSSNNVLTQESFLQHRDALVKASEINIKMFDMTWRFRDICYLAQFPLFADGYLEGMLEEILPCVIISPLDCFWEGSQALSPQGFTLNGFVQLRWENLNPLELVQKMKESYVDGAAMEQVLLDAGVSSGYVEKPCIDPDDFDCPDTAANYQSKEVPDFGAELTDGCYGFATKYMHWAEDLIVGGVRKNQSGHIVRAEALQSIILLLGEQQLFEKYDKDIKTANIDWTLEKARAVLEEWHRKFTEEMNTFSSPSMPDNLYAFSMTSLMDIIKDFSNISIPRVAIGYILMVFYACIILLRWNNLILSQSGIGIVGVLLIALSVAAGLGICSLLGITFNASTTQIIPFLALGLGVNDMFLITHTYAENANKDNIPHKEQTGECLKRTGTSILLTSVSNMLAFFSAVIIPIPALRSFALQAGILVLFNLVSVLLIYPAICSIDLIRRKNKRVDIFCCFESFTDNNTVIELQPHINIHDTMERESSPPPGYTPRPAYSPPPYSDLLARDMIAQSTPNGGPAQTTLAPHEGQFVTRMGSPVPGFDSATNSRQCLTDGERVTCKEKFAILQKQCLTTSLTSLAAKKYAPFLQKTPVKVFTIVFFVVFLIIGTWGTAQVKDGLDLTEVVPRDTSEYDFLEKQSKYFGYYNIYLVTQELDYPNNQRLIREFHAAFSNVDNILREKNDKLPIFWLDEFRSWLVDLQEAFDRDYANGTFHSTGWHRNASYDAILAFTLLVQTGDVDNSIDFNQVKNVRLVSKEGIIYPPAFYNYLTVWVSNDALAYSYTMAEIRPTTQSWPFDASYNNVQVPKAKSIKYAQIPFFLTKLSSGEEILNVVLQIRKICDDFSARGLPNYPVGVPFTFWEQYIHLRFYLMMALLCILAVTFIVLSVTLVNPWMAGIIVVVLTLVLVELFGFMGIVGLKLSAIPAVILISSVGIGVDFTVHLSVAFLSTVGTRNSRMAKALEHTFAPVLHGGVSTFLGVIMLAGAEFDFIVRYFFLVLTGLVVIGLLNGLLLLPVILSMCGPLSEVRPKKDTDRIPTPSPEASPRAKIRNLPVRATRSSRKMRYPQRIPSDLSLTTISEEPSQYSSTEIVVNPEVVVETSVPNNGGRNDQQTSQRSADDSTSRHSSQSKNSTPPGSVMSTPPTHHVTRVRATATVKVEVHTPIPGTVPELQDYKRRRRREEIDSDSDSSSSSSFLGATMVLYLQYTCTESIIFIYVTHTHLSYQYLYENLSSLIFDDKTYMFYILNFQH</sequence>
<feature type="region of interest" description="Disordered" evidence="8">
    <location>
        <begin position="1442"/>
        <end position="1474"/>
    </location>
</feature>
<organism evidence="11 12">
    <name type="scientific">Mya arenaria</name>
    <name type="common">Soft-shell clam</name>
    <dbReference type="NCBI Taxonomy" id="6604"/>
    <lineage>
        <taxon>Eukaryota</taxon>
        <taxon>Metazoa</taxon>
        <taxon>Spiralia</taxon>
        <taxon>Lophotrochozoa</taxon>
        <taxon>Mollusca</taxon>
        <taxon>Bivalvia</taxon>
        <taxon>Autobranchia</taxon>
        <taxon>Heteroconchia</taxon>
        <taxon>Euheterodonta</taxon>
        <taxon>Imparidentia</taxon>
        <taxon>Neoheterodontei</taxon>
        <taxon>Myida</taxon>
        <taxon>Myoidea</taxon>
        <taxon>Myidae</taxon>
        <taxon>Mya</taxon>
    </lineage>
</organism>
<accession>A0ABY7FN62</accession>
<keyword evidence="3 9" id="KW-0812">Transmembrane</keyword>
<feature type="transmembrane region" description="Helical" evidence="9">
    <location>
        <begin position="671"/>
        <end position="694"/>
    </location>
</feature>
<feature type="transmembrane region" description="Helical" evidence="9">
    <location>
        <begin position="628"/>
        <end position="650"/>
    </location>
</feature>
<keyword evidence="6" id="KW-0675">Receptor</keyword>
<dbReference type="PANTHER" id="PTHR46022:SF1">
    <property type="entry name" value="PROTEIN PATCHED"/>
    <property type="match status" value="1"/>
</dbReference>
<feature type="transmembrane region" description="Helical" evidence="9">
    <location>
        <begin position="1179"/>
        <end position="1198"/>
    </location>
</feature>
<evidence type="ECO:0000256" key="1">
    <source>
        <dbReference type="ARBA" id="ARBA00004141"/>
    </source>
</evidence>
<evidence type="ECO:0000256" key="6">
    <source>
        <dbReference type="ARBA" id="ARBA00023170"/>
    </source>
</evidence>
<evidence type="ECO:0000256" key="4">
    <source>
        <dbReference type="ARBA" id="ARBA00022989"/>
    </source>
</evidence>